<keyword evidence="2" id="KW-1185">Reference proteome</keyword>
<comment type="caution">
    <text evidence="1">The sequence shown here is derived from an EMBL/GenBank/DDBJ whole genome shotgun (WGS) entry which is preliminary data.</text>
</comment>
<evidence type="ECO:0000313" key="2">
    <source>
        <dbReference type="Proteomes" id="UP001367508"/>
    </source>
</evidence>
<name>A0AAN9KZU6_CANGL</name>
<dbReference type="EMBL" id="JAYMYQ010000006">
    <property type="protein sequence ID" value="KAK7324984.1"/>
    <property type="molecule type" value="Genomic_DNA"/>
</dbReference>
<sequence length="109" mass="12076">MAGRTSSSTRIRVLLSCSFQDSLAPFWRANPMIMLWSNDLQCVSHDSESAATLFLLLRNTSGRYCGKSSIGSCDLDCGLLRLLNSETLVNFKFRTASSVHMCVAFWKGS</sequence>
<gene>
    <name evidence="1" type="ORF">VNO77_28981</name>
</gene>
<proteinExistence type="predicted"/>
<accession>A0AAN9KZU6</accession>
<dbReference type="AlphaFoldDB" id="A0AAN9KZU6"/>
<dbReference type="Proteomes" id="UP001367508">
    <property type="component" value="Unassembled WGS sequence"/>
</dbReference>
<evidence type="ECO:0000313" key="1">
    <source>
        <dbReference type="EMBL" id="KAK7324984.1"/>
    </source>
</evidence>
<protein>
    <submittedName>
        <fullName evidence="1">Uncharacterized protein</fullName>
    </submittedName>
</protein>
<reference evidence="1 2" key="1">
    <citation type="submission" date="2024-01" db="EMBL/GenBank/DDBJ databases">
        <title>The genomes of 5 underutilized Papilionoideae crops provide insights into root nodulation and disease resistanc.</title>
        <authorList>
            <person name="Jiang F."/>
        </authorList>
    </citation>
    <scope>NUCLEOTIDE SEQUENCE [LARGE SCALE GENOMIC DNA]</scope>
    <source>
        <strain evidence="1">LVBAO_FW01</strain>
        <tissue evidence="1">Leaves</tissue>
    </source>
</reference>
<organism evidence="1 2">
    <name type="scientific">Canavalia gladiata</name>
    <name type="common">Sword bean</name>
    <name type="synonym">Dolichos gladiatus</name>
    <dbReference type="NCBI Taxonomy" id="3824"/>
    <lineage>
        <taxon>Eukaryota</taxon>
        <taxon>Viridiplantae</taxon>
        <taxon>Streptophyta</taxon>
        <taxon>Embryophyta</taxon>
        <taxon>Tracheophyta</taxon>
        <taxon>Spermatophyta</taxon>
        <taxon>Magnoliopsida</taxon>
        <taxon>eudicotyledons</taxon>
        <taxon>Gunneridae</taxon>
        <taxon>Pentapetalae</taxon>
        <taxon>rosids</taxon>
        <taxon>fabids</taxon>
        <taxon>Fabales</taxon>
        <taxon>Fabaceae</taxon>
        <taxon>Papilionoideae</taxon>
        <taxon>50 kb inversion clade</taxon>
        <taxon>NPAAA clade</taxon>
        <taxon>indigoferoid/millettioid clade</taxon>
        <taxon>Phaseoleae</taxon>
        <taxon>Canavalia</taxon>
    </lineage>
</organism>